<protein>
    <submittedName>
        <fullName evidence="2">Golgi to ER traffic protein 4</fullName>
    </submittedName>
</protein>
<dbReference type="Pfam" id="PF04190">
    <property type="entry name" value="GET4"/>
    <property type="match status" value="1"/>
</dbReference>
<dbReference type="PANTHER" id="PTHR12875">
    <property type="entry name" value="GOLGI TO ER TRAFFIC PROTEIN 4 HOMOLOG"/>
    <property type="match status" value="1"/>
</dbReference>
<accession>A0A177B7Q9</accession>
<comment type="similarity">
    <text evidence="1">Belongs to the GET4 family.</text>
</comment>
<dbReference type="InterPro" id="IPR007317">
    <property type="entry name" value="GET4"/>
</dbReference>
<evidence type="ECO:0000313" key="3">
    <source>
        <dbReference type="Proteomes" id="UP000078046"/>
    </source>
</evidence>
<dbReference type="AlphaFoldDB" id="A0A177B7Q9"/>
<dbReference type="EMBL" id="LWCA01000255">
    <property type="protein sequence ID" value="OAF69611.1"/>
    <property type="molecule type" value="Genomic_DNA"/>
</dbReference>
<evidence type="ECO:0000313" key="2">
    <source>
        <dbReference type="EMBL" id="OAF69611.1"/>
    </source>
</evidence>
<name>A0A177B7Q9_9BILA</name>
<dbReference type="GO" id="GO:0045048">
    <property type="term" value="P:protein insertion into ER membrane"/>
    <property type="evidence" value="ECO:0007669"/>
    <property type="project" value="InterPro"/>
</dbReference>
<dbReference type="OrthoDB" id="10252405at2759"/>
<sequence>MKNFDKFIEKINRYRDSEQYYDAFQNTLSLSHRLFYENTNQFVRAANCIYSFIIKLHLSKNINMGYETANIYVALFTNATDVKQEYYDQLLKLYSIVDVKYRGRFEKNLISIFEKQPSFLPNHDVHLCLSFIALKASDFYMARYHVLQSGDPSLCVYFLKNLCTKYPDIDYLFIVQLSLQLLCIRKLTTTKTVFVSISKKYRNNDLYSIPLLNFVYFMLLYIQEKELENYDDIINEYCEYLSEDSYYDIYLKRIRHIYFEDKSTEETPNFFHQLCNSMQNTFGKEENSNDLFSRETLSEDDLE</sequence>
<keyword evidence="3" id="KW-1185">Reference proteome</keyword>
<dbReference type="Gene3D" id="1.25.40.10">
    <property type="entry name" value="Tetratricopeptide repeat domain"/>
    <property type="match status" value="1"/>
</dbReference>
<organism evidence="2 3">
    <name type="scientific">Intoshia linei</name>
    <dbReference type="NCBI Taxonomy" id="1819745"/>
    <lineage>
        <taxon>Eukaryota</taxon>
        <taxon>Metazoa</taxon>
        <taxon>Spiralia</taxon>
        <taxon>Lophotrochozoa</taxon>
        <taxon>Mesozoa</taxon>
        <taxon>Orthonectida</taxon>
        <taxon>Rhopaluridae</taxon>
        <taxon>Intoshia</taxon>
    </lineage>
</organism>
<gene>
    <name evidence="2" type="ORF">A3Q56_02629</name>
</gene>
<dbReference type="InterPro" id="IPR011990">
    <property type="entry name" value="TPR-like_helical_dom_sf"/>
</dbReference>
<comment type="caution">
    <text evidence="2">The sequence shown here is derived from an EMBL/GenBank/DDBJ whole genome shotgun (WGS) entry which is preliminary data.</text>
</comment>
<dbReference type="GO" id="GO:0071818">
    <property type="term" value="C:BAT3 complex"/>
    <property type="evidence" value="ECO:0007669"/>
    <property type="project" value="TreeGrafter"/>
</dbReference>
<evidence type="ECO:0000256" key="1">
    <source>
        <dbReference type="ARBA" id="ARBA00005351"/>
    </source>
</evidence>
<dbReference type="Proteomes" id="UP000078046">
    <property type="component" value="Unassembled WGS sequence"/>
</dbReference>
<dbReference type="PANTHER" id="PTHR12875:SF0">
    <property type="entry name" value="GOLGI TO ER TRAFFIC PROTEIN 4 HOMOLOG"/>
    <property type="match status" value="1"/>
</dbReference>
<reference evidence="2 3" key="1">
    <citation type="submission" date="2016-04" db="EMBL/GenBank/DDBJ databases">
        <title>The genome of Intoshia linei affirms orthonectids as highly simplified spiralians.</title>
        <authorList>
            <person name="Mikhailov K.V."/>
            <person name="Slusarev G.S."/>
            <person name="Nikitin M.A."/>
            <person name="Logacheva M.D."/>
            <person name="Penin A."/>
            <person name="Aleoshin V."/>
            <person name="Panchin Y.V."/>
        </authorList>
    </citation>
    <scope>NUCLEOTIDE SEQUENCE [LARGE SCALE GENOMIC DNA]</scope>
    <source>
        <strain evidence="2">Intl2013</strain>
        <tissue evidence="2">Whole animal</tissue>
    </source>
</reference>
<proteinExistence type="inferred from homology"/>